<evidence type="ECO:0000313" key="1">
    <source>
        <dbReference type="EMBL" id="KYP37211.1"/>
    </source>
</evidence>
<dbReference type="Proteomes" id="UP000075243">
    <property type="component" value="Unassembled WGS sequence"/>
</dbReference>
<sequence>MSAKLSLLCNGECLESFSPKRGLRQASFCWGLGSPLSHLFFVDNVLWFSKATPSHIRMVTESLQRFYNASGLKVNLTKSRMMASKGVPRSKKNSLTQITRSFSDVAW</sequence>
<dbReference type="AlphaFoldDB" id="A0A151R3T4"/>
<gene>
    <name evidence="1" type="ORF">KK1_041617</name>
</gene>
<organism evidence="1 2">
    <name type="scientific">Cajanus cajan</name>
    <name type="common">Pigeon pea</name>
    <name type="synonym">Cajanus indicus</name>
    <dbReference type="NCBI Taxonomy" id="3821"/>
    <lineage>
        <taxon>Eukaryota</taxon>
        <taxon>Viridiplantae</taxon>
        <taxon>Streptophyta</taxon>
        <taxon>Embryophyta</taxon>
        <taxon>Tracheophyta</taxon>
        <taxon>Spermatophyta</taxon>
        <taxon>Magnoliopsida</taxon>
        <taxon>eudicotyledons</taxon>
        <taxon>Gunneridae</taxon>
        <taxon>Pentapetalae</taxon>
        <taxon>rosids</taxon>
        <taxon>fabids</taxon>
        <taxon>Fabales</taxon>
        <taxon>Fabaceae</taxon>
        <taxon>Papilionoideae</taxon>
        <taxon>50 kb inversion clade</taxon>
        <taxon>NPAAA clade</taxon>
        <taxon>indigoferoid/millettioid clade</taxon>
        <taxon>Phaseoleae</taxon>
        <taxon>Cajanus</taxon>
    </lineage>
</organism>
<accession>A0A151R3T4</accession>
<evidence type="ECO:0008006" key="3">
    <source>
        <dbReference type="Google" id="ProtNLM"/>
    </source>
</evidence>
<evidence type="ECO:0000313" key="2">
    <source>
        <dbReference type="Proteomes" id="UP000075243"/>
    </source>
</evidence>
<protein>
    <recommendedName>
        <fullName evidence="3">Reverse transcriptase domain-containing protein</fullName>
    </recommendedName>
</protein>
<dbReference type="Gramene" id="C.cajan_42420.t">
    <property type="protein sequence ID" value="C.cajan_42420.t"/>
    <property type="gene ID" value="C.cajan_42420"/>
</dbReference>
<name>A0A151R3T4_CAJCA</name>
<dbReference type="EMBL" id="KQ484128">
    <property type="protein sequence ID" value="KYP37211.1"/>
    <property type="molecule type" value="Genomic_DNA"/>
</dbReference>
<proteinExistence type="predicted"/>
<keyword evidence="2" id="KW-1185">Reference proteome</keyword>
<reference evidence="1" key="1">
    <citation type="journal article" date="2012" name="Nat. Biotechnol.">
        <title>Draft genome sequence of pigeonpea (Cajanus cajan), an orphan legume crop of resource-poor farmers.</title>
        <authorList>
            <person name="Varshney R.K."/>
            <person name="Chen W."/>
            <person name="Li Y."/>
            <person name="Bharti A.K."/>
            <person name="Saxena R.K."/>
            <person name="Schlueter J.A."/>
            <person name="Donoghue M.T."/>
            <person name="Azam S."/>
            <person name="Fan G."/>
            <person name="Whaley A.M."/>
            <person name="Farmer A.D."/>
            <person name="Sheridan J."/>
            <person name="Iwata A."/>
            <person name="Tuteja R."/>
            <person name="Penmetsa R.V."/>
            <person name="Wu W."/>
            <person name="Upadhyaya H.D."/>
            <person name="Yang S.P."/>
            <person name="Shah T."/>
            <person name="Saxena K.B."/>
            <person name="Michael T."/>
            <person name="McCombie W.R."/>
            <person name="Yang B."/>
            <person name="Zhang G."/>
            <person name="Yang H."/>
            <person name="Wang J."/>
            <person name="Spillane C."/>
            <person name="Cook D.R."/>
            <person name="May G.D."/>
            <person name="Xu X."/>
            <person name="Jackson S.A."/>
        </authorList>
    </citation>
    <scope>NUCLEOTIDE SEQUENCE [LARGE SCALE GENOMIC DNA]</scope>
</reference>